<dbReference type="STRING" id="8167.A0A484DF96"/>
<accession>A0A484DF96</accession>
<dbReference type="AlphaFoldDB" id="A0A484DF96"/>
<keyword evidence="2" id="KW-1185">Reference proteome</keyword>
<evidence type="ECO:0000313" key="2">
    <source>
        <dbReference type="Proteomes" id="UP000295070"/>
    </source>
</evidence>
<sequence>MANVTLQSFNVFLTERLTAAAVDIYGFVEKTIIDYQEEVYQTKLENQRLQRLLDLVYKPEIRLHRADSRQIDLPTPTQEVCAQEQQIQKECIPSEANKEPIIRPIKEELTELSTRCQTANCTYIRRGDSP</sequence>
<dbReference type="EMBL" id="SCKG01000004">
    <property type="protein sequence ID" value="TDH14081.1"/>
    <property type="molecule type" value="Genomic_DNA"/>
</dbReference>
<gene>
    <name evidence="1" type="ORF">EPR50_G00042870</name>
</gene>
<organism evidence="1 2">
    <name type="scientific">Perca flavescens</name>
    <name type="common">American yellow perch</name>
    <name type="synonym">Morone flavescens</name>
    <dbReference type="NCBI Taxonomy" id="8167"/>
    <lineage>
        <taxon>Eukaryota</taxon>
        <taxon>Metazoa</taxon>
        <taxon>Chordata</taxon>
        <taxon>Craniata</taxon>
        <taxon>Vertebrata</taxon>
        <taxon>Euteleostomi</taxon>
        <taxon>Actinopterygii</taxon>
        <taxon>Neopterygii</taxon>
        <taxon>Teleostei</taxon>
        <taxon>Neoteleostei</taxon>
        <taxon>Acanthomorphata</taxon>
        <taxon>Eupercaria</taxon>
        <taxon>Perciformes</taxon>
        <taxon>Percoidei</taxon>
        <taxon>Percidae</taxon>
        <taxon>Percinae</taxon>
        <taxon>Perca</taxon>
    </lineage>
</organism>
<comment type="caution">
    <text evidence="1">The sequence shown here is derived from an EMBL/GenBank/DDBJ whole genome shotgun (WGS) entry which is preliminary data.</text>
</comment>
<protein>
    <submittedName>
        <fullName evidence="1">Uncharacterized protein</fullName>
    </submittedName>
</protein>
<name>A0A484DF96_PERFV</name>
<reference evidence="1 2" key="1">
    <citation type="submission" date="2019-01" db="EMBL/GenBank/DDBJ databases">
        <title>A chromosome-scale genome assembly of the yellow perch, Perca flavescens.</title>
        <authorList>
            <person name="Feron R."/>
            <person name="Morvezen R."/>
            <person name="Bestin A."/>
            <person name="Haffray P."/>
            <person name="Klopp C."/>
            <person name="Zahm M."/>
            <person name="Cabau C."/>
            <person name="Roques C."/>
            <person name="Donnadieu C."/>
            <person name="Bouchez O."/>
            <person name="Christie M."/>
            <person name="Larson W."/>
            <person name="Guiguen Y."/>
        </authorList>
    </citation>
    <scope>NUCLEOTIDE SEQUENCE [LARGE SCALE GENOMIC DNA]</scope>
    <source>
        <strain evidence="1">YP-PL-M2</strain>
        <tissue evidence="1">Blood</tissue>
    </source>
</reference>
<dbReference type="Proteomes" id="UP000295070">
    <property type="component" value="Chromosome 4"/>
</dbReference>
<evidence type="ECO:0000313" key="1">
    <source>
        <dbReference type="EMBL" id="TDH14081.1"/>
    </source>
</evidence>
<proteinExistence type="predicted"/>